<evidence type="ECO:0000313" key="2">
    <source>
        <dbReference type="EMBL" id="CAN78484.1"/>
    </source>
</evidence>
<gene>
    <name evidence="2" type="ORF">VITISV_040843</name>
</gene>
<evidence type="ECO:0000256" key="1">
    <source>
        <dbReference type="SAM" id="MobiDB-lite"/>
    </source>
</evidence>
<protein>
    <submittedName>
        <fullName evidence="2">Uncharacterized protein</fullName>
    </submittedName>
</protein>
<reference evidence="2" key="1">
    <citation type="journal article" date="2007" name="PLoS ONE">
        <title>The first genome sequence of an elite grapevine cultivar (Pinot noir Vitis vinifera L.): coping with a highly heterozygous genome.</title>
        <authorList>
            <person name="Velasco R."/>
            <person name="Zharkikh A."/>
            <person name="Troggio M."/>
            <person name="Cartwright D.A."/>
            <person name="Cestaro A."/>
            <person name="Pruss D."/>
            <person name="Pindo M."/>
            <person name="FitzGerald L.M."/>
            <person name="Vezzulli S."/>
            <person name="Reid J."/>
            <person name="Malacarne G."/>
            <person name="Iliev D."/>
            <person name="Coppola G."/>
            <person name="Wardell B."/>
            <person name="Micheletti D."/>
            <person name="Macalma T."/>
            <person name="Facci M."/>
            <person name="Mitchell J.T."/>
            <person name="Perazzolli M."/>
            <person name="Eldredge G."/>
            <person name="Gatto P."/>
            <person name="Oyzerski R."/>
            <person name="Moretto M."/>
            <person name="Gutin N."/>
            <person name="Stefanini M."/>
            <person name="Chen Y."/>
            <person name="Segala C."/>
            <person name="Davenport C."/>
            <person name="Dematte L."/>
            <person name="Mraz A."/>
            <person name="Battilana J."/>
            <person name="Stormo K."/>
            <person name="Costa F."/>
            <person name="Tao Q."/>
            <person name="Si-Ammour A."/>
            <person name="Harkins T."/>
            <person name="Lackey A."/>
            <person name="Perbost C."/>
            <person name="Taillon B."/>
            <person name="Stella A."/>
            <person name="Solovyev V."/>
            <person name="Fawcett J.A."/>
            <person name="Sterck L."/>
            <person name="Vandepoele K."/>
            <person name="Grando S.M."/>
            <person name="Toppo S."/>
            <person name="Moser C."/>
            <person name="Lanchbury J."/>
            <person name="Bogden R."/>
            <person name="Skolnick M."/>
            <person name="Sgaramella V."/>
            <person name="Bhatnagar S.K."/>
            <person name="Fontana P."/>
            <person name="Gutin A."/>
            <person name="Van de Peer Y."/>
            <person name="Salamini F."/>
            <person name="Viola R."/>
        </authorList>
    </citation>
    <scope>NUCLEOTIDE SEQUENCE</scope>
</reference>
<proteinExistence type="predicted"/>
<sequence length="280" mass="31668">MGSCTFHLSRNSTRLPPHSTRLPPHSTREGIPSGHRHYIRNSATAAITSGCLTSRILLLPPFHLDVLHLEFRSRMGEKAFQLLRIYISGSANNAYPENFAAQFCIMPPCSPILPDICASHIEYKIAEEAMNFMSYMTEASRGWDECPTIPAVREMFVFLNDIMYEELLERRRVCREEFHPAAATFHPGRNSIRPPPLHPEFCYCRHYIRMSHIRNSAASAIPSGCLTSGIQEPDGREGVSTSLDIHIRIADSAYPENFAANFAQWLGVLLKLPDMCDRHL</sequence>
<dbReference type="AlphaFoldDB" id="A5AZ31"/>
<dbReference type="EMBL" id="AM440877">
    <property type="protein sequence ID" value="CAN78484.1"/>
    <property type="molecule type" value="Genomic_DNA"/>
</dbReference>
<accession>A5AZ31</accession>
<name>A5AZ31_VITVI</name>
<organism evidence="2">
    <name type="scientific">Vitis vinifera</name>
    <name type="common">Grape</name>
    <dbReference type="NCBI Taxonomy" id="29760"/>
    <lineage>
        <taxon>Eukaryota</taxon>
        <taxon>Viridiplantae</taxon>
        <taxon>Streptophyta</taxon>
        <taxon>Embryophyta</taxon>
        <taxon>Tracheophyta</taxon>
        <taxon>Spermatophyta</taxon>
        <taxon>Magnoliopsida</taxon>
        <taxon>eudicotyledons</taxon>
        <taxon>Gunneridae</taxon>
        <taxon>Pentapetalae</taxon>
        <taxon>rosids</taxon>
        <taxon>Vitales</taxon>
        <taxon>Vitaceae</taxon>
        <taxon>Viteae</taxon>
        <taxon>Vitis</taxon>
    </lineage>
</organism>
<feature type="region of interest" description="Disordered" evidence="1">
    <location>
        <begin position="1"/>
        <end position="33"/>
    </location>
</feature>
<feature type="compositionally biased region" description="Polar residues" evidence="1">
    <location>
        <begin position="1"/>
        <end position="14"/>
    </location>
</feature>